<name>A0A5C5UHJ7_9CORY</name>
<gene>
    <name evidence="2" type="ORF">FRX94_06565</name>
</gene>
<keyword evidence="3" id="KW-1185">Reference proteome</keyword>
<dbReference type="AlphaFoldDB" id="A0A5C5UHJ7"/>
<evidence type="ECO:0000313" key="2">
    <source>
        <dbReference type="EMBL" id="TWT25468.1"/>
    </source>
</evidence>
<feature type="chain" id="PRO_5039590676" evidence="1">
    <location>
        <begin position="19"/>
        <end position="232"/>
    </location>
</feature>
<dbReference type="OrthoDB" id="4417239at2"/>
<dbReference type="Proteomes" id="UP000320791">
    <property type="component" value="Unassembled WGS sequence"/>
</dbReference>
<organism evidence="2 3">
    <name type="scientific">Corynebacterium canis</name>
    <dbReference type="NCBI Taxonomy" id="679663"/>
    <lineage>
        <taxon>Bacteria</taxon>
        <taxon>Bacillati</taxon>
        <taxon>Actinomycetota</taxon>
        <taxon>Actinomycetes</taxon>
        <taxon>Mycobacteriales</taxon>
        <taxon>Corynebacteriaceae</taxon>
        <taxon>Corynebacterium</taxon>
    </lineage>
</organism>
<keyword evidence="1" id="KW-0732">Signal</keyword>
<protein>
    <submittedName>
        <fullName evidence="2">DUF2993 domain-containing protein</fullName>
    </submittedName>
</protein>
<proteinExistence type="predicted"/>
<evidence type="ECO:0000256" key="1">
    <source>
        <dbReference type="SAM" id="SignalP"/>
    </source>
</evidence>
<dbReference type="EMBL" id="VOHM01000012">
    <property type="protein sequence ID" value="TWT25468.1"/>
    <property type="molecule type" value="Genomic_DNA"/>
</dbReference>
<dbReference type="RefSeq" id="WP_146324337.1">
    <property type="nucleotide sequence ID" value="NZ_BAABLR010000021.1"/>
</dbReference>
<comment type="caution">
    <text evidence="2">The sequence shown here is derived from an EMBL/GenBank/DDBJ whole genome shotgun (WGS) entry which is preliminary data.</text>
</comment>
<feature type="signal peptide" evidence="1">
    <location>
        <begin position="1"/>
        <end position="18"/>
    </location>
</feature>
<reference evidence="2 3" key="1">
    <citation type="submission" date="2019-08" db="EMBL/GenBank/DDBJ databases">
        <authorList>
            <person name="Lei W."/>
        </authorList>
    </citation>
    <scope>NUCLEOTIDE SEQUENCE [LARGE SCALE GENOMIC DNA]</scope>
    <source>
        <strain evidence="2 3">CCUG 58627</strain>
    </source>
</reference>
<dbReference type="Pfam" id="PF11209">
    <property type="entry name" value="LmeA"/>
    <property type="match status" value="1"/>
</dbReference>
<evidence type="ECO:0000313" key="3">
    <source>
        <dbReference type="Proteomes" id="UP000320791"/>
    </source>
</evidence>
<accession>A0A5C5UHJ7</accession>
<dbReference type="InterPro" id="IPR021373">
    <property type="entry name" value="DUF2993"/>
</dbReference>
<sequence length="232" mass="24734">MKRTIALAVAIVLGGAYAVDNAYAANLERRIGEETRQHAHLDATPKIYLGGVPYAQALITGEIPIISSEVLDVDVPRLGMVNARTEARGVEVTPEQVREGNITGARAGLLTRRISMDGVALGHLLNMTDLDITQPYDMSPNGGDAAEVRLRGTPPGAIEPVTELAKLRIIGDTINIIPEHNDAFALTFTNAEMPLTAPASKIFVAGGSIYVESLERNVLLDATDLSPLSRST</sequence>